<feature type="transmembrane region" description="Helical" evidence="1">
    <location>
        <begin position="179"/>
        <end position="197"/>
    </location>
</feature>
<keyword evidence="1" id="KW-0812">Transmembrane</keyword>
<dbReference type="Pfam" id="PF01757">
    <property type="entry name" value="Acyl_transf_3"/>
    <property type="match status" value="1"/>
</dbReference>
<organism evidence="3 4">
    <name type="scientific">Secundilactobacillus similis DSM 23365 = JCM 2765</name>
    <dbReference type="NCBI Taxonomy" id="1423804"/>
    <lineage>
        <taxon>Bacteria</taxon>
        <taxon>Bacillati</taxon>
        <taxon>Bacillota</taxon>
        <taxon>Bacilli</taxon>
        <taxon>Lactobacillales</taxon>
        <taxon>Lactobacillaceae</taxon>
        <taxon>Secundilactobacillus</taxon>
    </lineage>
</organism>
<proteinExistence type="predicted"/>
<keyword evidence="1" id="KW-1133">Transmembrane helix</keyword>
<evidence type="ECO:0000259" key="2">
    <source>
        <dbReference type="Pfam" id="PF01757"/>
    </source>
</evidence>
<sequence length="338" mass="38816">MATNDQWVQLVKAVGIIAVVFGHAIYPLIATNHMMATIYIVTGWWSMPLFFIVGGFFLKPLAHDARSLWQFIQHRLLPIFGTYLLAGVLLILTSHFVRGDSWPYTGHYFLRLLYGGATLDGELNIFWFFTVYMLTLLIVTVLITYVEQAPVQFLIAIAMFALGVSYNSVGFLHFKFVPWGADLVLLTTLWMLCGYYGYKYWPQLVYKRFYATAGVIIYFMIVYARYEWGLNFKLYLKTHVIKTPFMAAFVPIFVVLALCIIAEQLAKTGWFKWLLPVGWYAVPILYAHQLVIDLVAKVPALNHPLPLWFFGLVVPLVIAMLYHQIRFGHRRTAGDAES</sequence>
<feature type="transmembrane region" description="Helical" evidence="1">
    <location>
        <begin position="125"/>
        <end position="146"/>
    </location>
</feature>
<keyword evidence="1" id="KW-0472">Membrane</keyword>
<feature type="domain" description="Acyltransferase 3" evidence="2">
    <location>
        <begin position="6"/>
        <end position="322"/>
    </location>
</feature>
<reference evidence="3 4" key="1">
    <citation type="journal article" date="2015" name="Genome Announc.">
        <title>Expanding the biotechnology potential of lactobacilli through comparative genomics of 213 strains and associated genera.</title>
        <authorList>
            <person name="Sun Z."/>
            <person name="Harris H.M."/>
            <person name="McCann A."/>
            <person name="Guo C."/>
            <person name="Argimon S."/>
            <person name="Zhang W."/>
            <person name="Yang X."/>
            <person name="Jeffery I.B."/>
            <person name="Cooney J.C."/>
            <person name="Kagawa T.F."/>
            <person name="Liu W."/>
            <person name="Song Y."/>
            <person name="Salvetti E."/>
            <person name="Wrobel A."/>
            <person name="Rasinkangas P."/>
            <person name="Parkhill J."/>
            <person name="Rea M.C."/>
            <person name="O'Sullivan O."/>
            <person name="Ritari J."/>
            <person name="Douillard F.P."/>
            <person name="Paul Ross R."/>
            <person name="Yang R."/>
            <person name="Briner A.E."/>
            <person name="Felis G.E."/>
            <person name="de Vos W.M."/>
            <person name="Barrangou R."/>
            <person name="Klaenhammer T.R."/>
            <person name="Caufield P.W."/>
            <person name="Cui Y."/>
            <person name="Zhang H."/>
            <person name="O'Toole P.W."/>
        </authorList>
    </citation>
    <scope>NUCLEOTIDE SEQUENCE [LARGE SCALE GENOMIC DNA]</scope>
    <source>
        <strain evidence="3 4">DSM 23365</strain>
    </source>
</reference>
<evidence type="ECO:0000256" key="1">
    <source>
        <dbReference type="SAM" id="Phobius"/>
    </source>
</evidence>
<evidence type="ECO:0000313" key="3">
    <source>
        <dbReference type="EMBL" id="KRN20017.1"/>
    </source>
</evidence>
<dbReference type="AlphaFoldDB" id="A0A0R2EUV8"/>
<dbReference type="EMBL" id="AYZM01000134">
    <property type="protein sequence ID" value="KRN20017.1"/>
    <property type="molecule type" value="Genomic_DNA"/>
</dbReference>
<dbReference type="PATRIC" id="fig|1423804.4.peg.1783"/>
<protein>
    <recommendedName>
        <fullName evidence="2">Acyltransferase 3 domain-containing protein</fullName>
    </recommendedName>
</protein>
<dbReference type="STRING" id="1423804.FD14_GL001654"/>
<accession>A0A0R2EUV8</accession>
<keyword evidence="4" id="KW-1185">Reference proteome</keyword>
<dbReference type="Proteomes" id="UP000051442">
    <property type="component" value="Unassembled WGS sequence"/>
</dbReference>
<feature type="transmembrane region" description="Helical" evidence="1">
    <location>
        <begin position="7"/>
        <end position="26"/>
    </location>
</feature>
<feature type="transmembrane region" description="Helical" evidence="1">
    <location>
        <begin position="38"/>
        <end position="58"/>
    </location>
</feature>
<feature type="transmembrane region" description="Helical" evidence="1">
    <location>
        <begin position="209"/>
        <end position="226"/>
    </location>
</feature>
<feature type="transmembrane region" description="Helical" evidence="1">
    <location>
        <begin position="304"/>
        <end position="322"/>
    </location>
</feature>
<gene>
    <name evidence="3" type="ORF">FD14_GL001654</name>
</gene>
<dbReference type="GO" id="GO:0016747">
    <property type="term" value="F:acyltransferase activity, transferring groups other than amino-acyl groups"/>
    <property type="evidence" value="ECO:0007669"/>
    <property type="project" value="InterPro"/>
</dbReference>
<evidence type="ECO:0000313" key="4">
    <source>
        <dbReference type="Proteomes" id="UP000051442"/>
    </source>
</evidence>
<dbReference type="InterPro" id="IPR002656">
    <property type="entry name" value="Acyl_transf_3_dom"/>
</dbReference>
<feature type="transmembrane region" description="Helical" evidence="1">
    <location>
        <begin position="246"/>
        <end position="266"/>
    </location>
</feature>
<feature type="transmembrane region" description="Helical" evidence="1">
    <location>
        <begin position="153"/>
        <end position="173"/>
    </location>
</feature>
<comment type="caution">
    <text evidence="3">The sequence shown here is derived from an EMBL/GenBank/DDBJ whole genome shotgun (WGS) entry which is preliminary data.</text>
</comment>
<feature type="transmembrane region" description="Helical" evidence="1">
    <location>
        <begin position="79"/>
        <end position="97"/>
    </location>
</feature>
<feature type="transmembrane region" description="Helical" evidence="1">
    <location>
        <begin position="273"/>
        <end position="292"/>
    </location>
</feature>
<name>A0A0R2EUV8_9LACO</name>